<keyword evidence="6" id="KW-0255">Endonuclease</keyword>
<dbReference type="RefSeq" id="WP_349929279.1">
    <property type="nucleotide sequence ID" value="NZ_CP157981.1"/>
</dbReference>
<dbReference type="Pfam" id="PF01420">
    <property type="entry name" value="Methylase_S"/>
    <property type="match status" value="2"/>
</dbReference>
<name>A0AAU7SZE4_9GAMM</name>
<proteinExistence type="inferred from homology"/>
<dbReference type="EMBL" id="CP157981">
    <property type="protein sequence ID" value="XBU16553.1"/>
    <property type="molecule type" value="Genomic_DNA"/>
</dbReference>
<dbReference type="InterPro" id="IPR051212">
    <property type="entry name" value="Type-I_RE_S_subunit"/>
</dbReference>
<comment type="similarity">
    <text evidence="1">Belongs to the type-I restriction system S methylase family.</text>
</comment>
<dbReference type="CDD" id="cd16961">
    <property type="entry name" value="RMtype1_S_TRD-CR_like"/>
    <property type="match status" value="1"/>
</dbReference>
<dbReference type="Gene3D" id="1.10.287.1120">
    <property type="entry name" value="Bipartite methylase S protein"/>
    <property type="match status" value="1"/>
</dbReference>
<keyword evidence="4" id="KW-0175">Coiled coil</keyword>
<feature type="domain" description="Type I restriction modification DNA specificity" evidence="5">
    <location>
        <begin position="21"/>
        <end position="187"/>
    </location>
</feature>
<keyword evidence="3" id="KW-0238">DNA-binding</keyword>
<dbReference type="InterPro" id="IPR044946">
    <property type="entry name" value="Restrct_endonuc_typeI_TRD_sf"/>
</dbReference>
<dbReference type="GO" id="GO:0009307">
    <property type="term" value="P:DNA restriction-modification system"/>
    <property type="evidence" value="ECO:0007669"/>
    <property type="project" value="UniProtKB-KW"/>
</dbReference>
<dbReference type="PANTHER" id="PTHR43140">
    <property type="entry name" value="TYPE-1 RESTRICTION ENZYME ECOKI SPECIFICITY PROTEIN"/>
    <property type="match status" value="1"/>
</dbReference>
<feature type="coiled-coil region" evidence="4">
    <location>
        <begin position="393"/>
        <end position="420"/>
    </location>
</feature>
<dbReference type="GO" id="GO:0004519">
    <property type="term" value="F:endonuclease activity"/>
    <property type="evidence" value="ECO:0007669"/>
    <property type="project" value="UniProtKB-KW"/>
</dbReference>
<evidence type="ECO:0000259" key="5">
    <source>
        <dbReference type="Pfam" id="PF01420"/>
    </source>
</evidence>
<gene>
    <name evidence="6" type="ORF">ABJ384_05150</name>
</gene>
<keyword evidence="6" id="KW-0378">Hydrolase</keyword>
<keyword evidence="6" id="KW-0540">Nuclease</keyword>
<protein>
    <submittedName>
        <fullName evidence="6">Restriction endonuclease subunit S</fullName>
    </submittedName>
</protein>
<evidence type="ECO:0000256" key="1">
    <source>
        <dbReference type="ARBA" id="ARBA00010923"/>
    </source>
</evidence>
<evidence type="ECO:0000256" key="4">
    <source>
        <dbReference type="SAM" id="Coils"/>
    </source>
</evidence>
<accession>A0AAU7SZE4</accession>
<dbReference type="GO" id="GO:0003677">
    <property type="term" value="F:DNA binding"/>
    <property type="evidence" value="ECO:0007669"/>
    <property type="project" value="UniProtKB-KW"/>
</dbReference>
<evidence type="ECO:0000256" key="2">
    <source>
        <dbReference type="ARBA" id="ARBA00022747"/>
    </source>
</evidence>
<reference evidence="6" key="1">
    <citation type="submission" date="2024-06" db="EMBL/GenBank/DDBJ databases">
        <authorList>
            <person name="Song Z."/>
        </authorList>
    </citation>
    <scope>NUCLEOTIDE SEQUENCE</scope>
    <source>
        <strain evidence="6">A1-4-2</strain>
    </source>
</reference>
<dbReference type="REBASE" id="838602">
    <property type="entry name" value="S.AspA142ORF5145P"/>
</dbReference>
<evidence type="ECO:0000313" key="6">
    <source>
        <dbReference type="EMBL" id="XBU16553.1"/>
    </source>
</evidence>
<dbReference type="InterPro" id="IPR000055">
    <property type="entry name" value="Restrct_endonuc_typeI_TRD"/>
</dbReference>
<dbReference type="PANTHER" id="PTHR43140:SF1">
    <property type="entry name" value="TYPE I RESTRICTION ENZYME ECOKI SPECIFICITY SUBUNIT"/>
    <property type="match status" value="1"/>
</dbReference>
<sequence>MMFEKYDAYKDSDVEWLGEIPNHWSIVKLKRVVKEHSGNGFPIELQGSEDGSIPFLKVSDISGEFKSIIKSSNYVTDKIRRRNKWNLVPKNSIVTGKIGEALRKNHRKILLEDSIIDNNCIGIEAVKINYNFSYYLHKVIDFEWFVNPGTVPSISVSKYKSFKVCLPSENEQEIIVNFLDQKTSQIDQAIAIKEQQIVLLNERKQIVIQKAVTQGLDPNVPMKDSGVEWIGQIPEHWEIIRSKFLFTQRKENSKKDDVQLSATQAYGVIPQEEYEKRTGKSVVKISLHLDKRKRVHLNDFVISMRSFQGGLERAWAEGCIRSSYVVLKPLKPIDPDYYGYLFKTPMYIKALQNTSNFIRDGQDLNFGNFSQVDLFIVPLSEQKQIVEYIKSQLGDFEKHLELLNQQIEKLKEYKTTLINDAVTGKIKVA</sequence>
<feature type="domain" description="Type I restriction modification DNA specificity" evidence="5">
    <location>
        <begin position="234"/>
        <end position="411"/>
    </location>
</feature>
<organism evidence="6">
    <name type="scientific">Acinetobacter sp. A1-4-2</name>
    <dbReference type="NCBI Taxonomy" id="3156489"/>
    <lineage>
        <taxon>Bacteria</taxon>
        <taxon>Pseudomonadati</taxon>
        <taxon>Pseudomonadota</taxon>
        <taxon>Gammaproteobacteria</taxon>
        <taxon>Moraxellales</taxon>
        <taxon>Moraxellaceae</taxon>
        <taxon>Acinetobacter</taxon>
    </lineage>
</organism>
<dbReference type="AlphaFoldDB" id="A0AAU7SZE4"/>
<dbReference type="Gene3D" id="3.90.220.20">
    <property type="entry name" value="DNA methylase specificity domains"/>
    <property type="match status" value="2"/>
</dbReference>
<keyword evidence="2" id="KW-0680">Restriction system</keyword>
<evidence type="ECO:0000256" key="3">
    <source>
        <dbReference type="ARBA" id="ARBA00023125"/>
    </source>
</evidence>
<dbReference type="SUPFAM" id="SSF116734">
    <property type="entry name" value="DNA methylase specificity domain"/>
    <property type="match status" value="2"/>
</dbReference>